<reference evidence="1" key="2">
    <citation type="submission" date="2015-06" db="UniProtKB">
        <authorList>
            <consortium name="EnsemblPlants"/>
        </authorList>
    </citation>
    <scope>IDENTIFICATION</scope>
    <source>
        <strain evidence="1">DM1-3 516 R44</strain>
    </source>
</reference>
<dbReference type="HOGENOM" id="CLU_150329_0_0_1"/>
<dbReference type="Proteomes" id="UP000011115">
    <property type="component" value="Unassembled WGS sequence"/>
</dbReference>
<dbReference type="EnsemblPlants" id="PGSC0003DMT400090156">
    <property type="protein sequence ID" value="PGSC0003DMT400090156"/>
    <property type="gene ID" value="PGSC0003DMG400039727"/>
</dbReference>
<protein>
    <submittedName>
        <fullName evidence="1">Uncharacterized protein</fullName>
    </submittedName>
</protein>
<name>M1DJS5_SOLTU</name>
<accession>M1DJS5</accession>
<reference evidence="2" key="1">
    <citation type="journal article" date="2011" name="Nature">
        <title>Genome sequence and analysis of the tuber crop potato.</title>
        <authorList>
            <consortium name="The Potato Genome Sequencing Consortium"/>
        </authorList>
    </citation>
    <scope>NUCLEOTIDE SEQUENCE [LARGE SCALE GENOMIC DNA]</scope>
    <source>
        <strain evidence="2">cv. DM1-3 516 R44</strain>
    </source>
</reference>
<dbReference type="PaxDb" id="4113-PGSC0003DMT400090156"/>
<proteinExistence type="predicted"/>
<dbReference type="AlphaFoldDB" id="M1DJS5"/>
<dbReference type="InParanoid" id="M1DJS5"/>
<evidence type="ECO:0000313" key="2">
    <source>
        <dbReference type="Proteomes" id="UP000011115"/>
    </source>
</evidence>
<dbReference type="Gramene" id="PGSC0003DMT400090156">
    <property type="protein sequence ID" value="PGSC0003DMT400090156"/>
    <property type="gene ID" value="PGSC0003DMG400039727"/>
</dbReference>
<keyword evidence="2" id="KW-1185">Reference proteome</keyword>
<organism evidence="1 2">
    <name type="scientific">Solanum tuberosum</name>
    <name type="common">Potato</name>
    <dbReference type="NCBI Taxonomy" id="4113"/>
    <lineage>
        <taxon>Eukaryota</taxon>
        <taxon>Viridiplantae</taxon>
        <taxon>Streptophyta</taxon>
        <taxon>Embryophyta</taxon>
        <taxon>Tracheophyta</taxon>
        <taxon>Spermatophyta</taxon>
        <taxon>Magnoliopsida</taxon>
        <taxon>eudicotyledons</taxon>
        <taxon>Gunneridae</taxon>
        <taxon>Pentapetalae</taxon>
        <taxon>asterids</taxon>
        <taxon>lamiids</taxon>
        <taxon>Solanales</taxon>
        <taxon>Solanaceae</taxon>
        <taxon>Solanoideae</taxon>
        <taxon>Solaneae</taxon>
        <taxon>Solanum</taxon>
    </lineage>
</organism>
<sequence>MNSILQFTKTLSKLEKKIPKSIILLWKLKLIFNCLKINNKFGIYRLQKIVLADLSVRLVGIADQLSDSPFGVVRRRLALAFNIVLFCSVSLGDIVLLRQTIRRSADCSFHRLFDPAPLGLRVLEQRADFVPSVIRQVCLAMLRL</sequence>
<evidence type="ECO:0000313" key="1">
    <source>
        <dbReference type="EnsemblPlants" id="PGSC0003DMT400090156"/>
    </source>
</evidence>